<dbReference type="PANTHER" id="PTHR40446">
    <property type="entry name" value="N-ACETYLGLUCOSAMINE-1-PHOSPHODIESTER ALPHA-N-ACETYLGLUCOSAMINIDASE"/>
    <property type="match status" value="1"/>
</dbReference>
<dbReference type="Pfam" id="PF09992">
    <property type="entry name" value="NAGPA"/>
    <property type="match status" value="1"/>
</dbReference>
<organism evidence="2">
    <name type="scientific">bioreactor metagenome</name>
    <dbReference type="NCBI Taxonomy" id="1076179"/>
    <lineage>
        <taxon>unclassified sequences</taxon>
        <taxon>metagenomes</taxon>
        <taxon>ecological metagenomes</taxon>
    </lineage>
</organism>
<reference evidence="2" key="1">
    <citation type="submission" date="2019-08" db="EMBL/GenBank/DDBJ databases">
        <authorList>
            <person name="Kucharzyk K."/>
            <person name="Murdoch R.W."/>
            <person name="Higgins S."/>
            <person name="Loffler F."/>
        </authorList>
    </citation>
    <scope>NUCLEOTIDE SEQUENCE</scope>
</reference>
<accession>A0A644UCG7</accession>
<dbReference type="Gene3D" id="2.60.40.3500">
    <property type="match status" value="1"/>
</dbReference>
<dbReference type="InterPro" id="IPR018711">
    <property type="entry name" value="NAGPA"/>
</dbReference>
<dbReference type="EMBL" id="VSSQ01000099">
    <property type="protein sequence ID" value="MPL76675.1"/>
    <property type="molecule type" value="Genomic_DNA"/>
</dbReference>
<dbReference type="PANTHER" id="PTHR40446:SF2">
    <property type="entry name" value="N-ACETYLGLUCOSAMINE-1-PHOSPHODIESTER ALPHA-N-ACETYLGLUCOSAMINIDASE"/>
    <property type="match status" value="1"/>
</dbReference>
<evidence type="ECO:0000259" key="1">
    <source>
        <dbReference type="Pfam" id="PF09992"/>
    </source>
</evidence>
<evidence type="ECO:0000313" key="2">
    <source>
        <dbReference type="EMBL" id="MPL76675.1"/>
    </source>
</evidence>
<name>A0A644UCG7_9ZZZZ</name>
<sequence>MKKNLLYKILIVLICLVLLPLQVAMATVLGNLRSGVNADRTRLVLNFDKMPKYSETVADKQLIITFDGKVKRSEKLQLKDNLVKSVILERFNNQSRLVVTFYKSVPKYSIFSLKSPNRFVLDLKKINYDKQVTKIADGLTYTYLREYVDSLPEEVYILEISPNSGYTLKPLLGQENYIQKGVLSQMASNAGAIAAINASYFDSDVWVVGNLMIDKKWVSAEDTPRTALIIDNNDRAQIITNTSYSGKVIRSDGISAPITGLNRMRLANDLIYYNDAYGSSTDTNIYGIEARIVNNRVTEISKTGNLALRPNTVVLSGNGTSAMFLQGLKLGAKVKIQQSFGRTEADYAKHVLGVGPLLVDNGVQSVQTASEEIADDISVGRSPRTAIGIRADGTIVILVVDGRSSSSSGMSLDELARYMIRLKVDRAMNFDGGGSSEMVVNGDVVNAPSDGDERPIRVGLGIFGR</sequence>
<feature type="domain" description="Phosphodiester glycosidase" evidence="1">
    <location>
        <begin position="292"/>
        <end position="463"/>
    </location>
</feature>
<dbReference type="AlphaFoldDB" id="A0A644UCG7"/>
<comment type="caution">
    <text evidence="2">The sequence shown here is derived from an EMBL/GenBank/DDBJ whole genome shotgun (WGS) entry which is preliminary data.</text>
</comment>
<proteinExistence type="predicted"/>
<protein>
    <recommendedName>
        <fullName evidence="1">Phosphodiester glycosidase domain-containing protein</fullName>
    </recommendedName>
</protein>
<gene>
    <name evidence="2" type="ORF">SDC9_22521</name>
</gene>